<organism evidence="5 6">
    <name type="scientific">Acropora cervicornis</name>
    <name type="common">Staghorn coral</name>
    <dbReference type="NCBI Taxonomy" id="6130"/>
    <lineage>
        <taxon>Eukaryota</taxon>
        <taxon>Metazoa</taxon>
        <taxon>Cnidaria</taxon>
        <taxon>Anthozoa</taxon>
        <taxon>Hexacorallia</taxon>
        <taxon>Scleractinia</taxon>
        <taxon>Astrocoeniina</taxon>
        <taxon>Acroporidae</taxon>
        <taxon>Acropora</taxon>
    </lineage>
</organism>
<reference evidence="5" key="2">
    <citation type="journal article" date="2023" name="Science">
        <title>Genomic signatures of disease resistance in endangered staghorn corals.</title>
        <authorList>
            <person name="Vollmer S.V."/>
            <person name="Selwyn J.D."/>
            <person name="Despard B.A."/>
            <person name="Roesel C.L."/>
        </authorList>
    </citation>
    <scope>NUCLEOTIDE SEQUENCE</scope>
    <source>
        <strain evidence="5">K2</strain>
    </source>
</reference>
<feature type="region of interest" description="Disordered" evidence="2">
    <location>
        <begin position="278"/>
        <end position="327"/>
    </location>
</feature>
<dbReference type="GO" id="GO:0003676">
    <property type="term" value="F:nucleic acid binding"/>
    <property type="evidence" value="ECO:0007669"/>
    <property type="project" value="InterPro"/>
</dbReference>
<feature type="compositionally biased region" description="Basic residues" evidence="2">
    <location>
        <begin position="287"/>
        <end position="301"/>
    </location>
</feature>
<feature type="signal peptide" evidence="3">
    <location>
        <begin position="1"/>
        <end position="17"/>
    </location>
</feature>
<dbReference type="Proteomes" id="UP001249851">
    <property type="component" value="Unassembled WGS sequence"/>
</dbReference>
<dbReference type="Pfam" id="PF00098">
    <property type="entry name" value="zf-CCHC"/>
    <property type="match status" value="1"/>
</dbReference>
<evidence type="ECO:0000256" key="3">
    <source>
        <dbReference type="SAM" id="SignalP"/>
    </source>
</evidence>
<dbReference type="Gene3D" id="4.10.60.10">
    <property type="entry name" value="Zinc finger, CCHC-type"/>
    <property type="match status" value="1"/>
</dbReference>
<feature type="chain" id="PRO_5042218995" description="CCHC-type domain-containing protein" evidence="3">
    <location>
        <begin position="18"/>
        <end position="327"/>
    </location>
</feature>
<evidence type="ECO:0000256" key="2">
    <source>
        <dbReference type="SAM" id="MobiDB-lite"/>
    </source>
</evidence>
<dbReference type="PROSITE" id="PS50158">
    <property type="entry name" value="ZF_CCHC"/>
    <property type="match status" value="1"/>
</dbReference>
<feature type="compositionally biased region" description="Basic and acidic residues" evidence="2">
    <location>
        <begin position="165"/>
        <end position="179"/>
    </location>
</feature>
<feature type="non-terminal residue" evidence="5">
    <location>
        <position position="327"/>
    </location>
</feature>
<accession>A0AAD9PR65</accession>
<reference evidence="5" key="1">
    <citation type="journal article" date="2023" name="G3 (Bethesda)">
        <title>Whole genome assembly and annotation of the endangered Caribbean coral Acropora cervicornis.</title>
        <authorList>
            <person name="Selwyn J.D."/>
            <person name="Vollmer S.V."/>
        </authorList>
    </citation>
    <scope>NUCLEOTIDE SEQUENCE</scope>
    <source>
        <strain evidence="5">K2</strain>
    </source>
</reference>
<name>A0AAD9PR65_ACRCE</name>
<dbReference type="SUPFAM" id="SSF57756">
    <property type="entry name" value="Retrovirus zinc finger-like domains"/>
    <property type="match status" value="1"/>
</dbReference>
<sequence>MRRTMLAFLSPFGKVLSVQYQHYPGMLDVSSGTRIVRMVREKAMPCILNIGSITVKYWYVGQPIECDICQGAHVAKDCPIHGKCWNCHQEGHLAKDCTNPPQNTPVVSVVKAGYDPDSMVNDYQAPLFPPLPSLSSASSWGSMGDLRDNELSSMDDSPSVNEVNVTDKKEKTKTSDKDVPVGTRHVVRVIENTASNISNESKQRIESIESMESYASNESDEIHSNKVVCNEIERMDHASQSILTDKVIHWCEEGPLSVNPSSGSVSGFGSLVHKRSLVDPSSERAARTKKVAKASSHKARKPSSSTPSLRPTLPGAAKHVDLPSSVS</sequence>
<dbReference type="InterPro" id="IPR036875">
    <property type="entry name" value="Znf_CCHC_sf"/>
</dbReference>
<feature type="region of interest" description="Disordered" evidence="2">
    <location>
        <begin position="145"/>
        <end position="179"/>
    </location>
</feature>
<dbReference type="EMBL" id="JARQWQ010000179">
    <property type="protein sequence ID" value="KAK2547537.1"/>
    <property type="molecule type" value="Genomic_DNA"/>
</dbReference>
<evidence type="ECO:0000313" key="6">
    <source>
        <dbReference type="Proteomes" id="UP001249851"/>
    </source>
</evidence>
<feature type="compositionally biased region" description="Low complexity" evidence="2">
    <location>
        <begin position="302"/>
        <end position="314"/>
    </location>
</feature>
<evidence type="ECO:0000313" key="5">
    <source>
        <dbReference type="EMBL" id="KAK2547537.1"/>
    </source>
</evidence>
<dbReference type="GO" id="GO:0008270">
    <property type="term" value="F:zinc ion binding"/>
    <property type="evidence" value="ECO:0007669"/>
    <property type="project" value="UniProtKB-KW"/>
</dbReference>
<keyword evidence="1" id="KW-0479">Metal-binding</keyword>
<dbReference type="SMART" id="SM00343">
    <property type="entry name" value="ZnF_C2HC"/>
    <property type="match status" value="2"/>
</dbReference>
<comment type="caution">
    <text evidence="5">The sequence shown here is derived from an EMBL/GenBank/DDBJ whole genome shotgun (WGS) entry which is preliminary data.</text>
</comment>
<keyword evidence="1" id="KW-0862">Zinc</keyword>
<keyword evidence="6" id="KW-1185">Reference proteome</keyword>
<keyword evidence="1" id="KW-0863">Zinc-finger</keyword>
<feature type="domain" description="CCHC-type" evidence="4">
    <location>
        <begin position="83"/>
        <end position="99"/>
    </location>
</feature>
<protein>
    <recommendedName>
        <fullName evidence="4">CCHC-type domain-containing protein</fullName>
    </recommendedName>
</protein>
<feature type="compositionally biased region" description="Polar residues" evidence="2">
    <location>
        <begin position="151"/>
        <end position="164"/>
    </location>
</feature>
<dbReference type="InterPro" id="IPR001878">
    <property type="entry name" value="Znf_CCHC"/>
</dbReference>
<proteinExistence type="predicted"/>
<evidence type="ECO:0000259" key="4">
    <source>
        <dbReference type="PROSITE" id="PS50158"/>
    </source>
</evidence>
<dbReference type="AlphaFoldDB" id="A0AAD9PR65"/>
<gene>
    <name evidence="5" type="ORF">P5673_032454</name>
</gene>
<evidence type="ECO:0000256" key="1">
    <source>
        <dbReference type="PROSITE-ProRule" id="PRU00047"/>
    </source>
</evidence>
<keyword evidence="3" id="KW-0732">Signal</keyword>